<evidence type="ECO:0008006" key="3">
    <source>
        <dbReference type="Google" id="ProtNLM"/>
    </source>
</evidence>
<keyword evidence="2" id="KW-1185">Reference proteome</keyword>
<dbReference type="InterPro" id="IPR036736">
    <property type="entry name" value="ACP-like_sf"/>
</dbReference>
<evidence type="ECO:0000313" key="1">
    <source>
        <dbReference type="EMBL" id="ORW79749.1"/>
    </source>
</evidence>
<dbReference type="AlphaFoldDB" id="A0A1X2CWI4"/>
<dbReference type="Gene3D" id="1.10.1200.10">
    <property type="entry name" value="ACP-like"/>
    <property type="match status" value="1"/>
</dbReference>
<dbReference type="STRING" id="486698.AWC22_18590"/>
<dbReference type="Proteomes" id="UP000193087">
    <property type="component" value="Unassembled WGS sequence"/>
</dbReference>
<dbReference type="SUPFAM" id="SSF47336">
    <property type="entry name" value="ACP-like"/>
    <property type="match status" value="1"/>
</dbReference>
<proteinExistence type="predicted"/>
<reference evidence="1 2" key="1">
    <citation type="submission" date="2016-01" db="EMBL/GenBank/DDBJ databases">
        <title>The new phylogeny of the genus Mycobacterium.</title>
        <authorList>
            <person name="Tarcisio F."/>
            <person name="Conor M."/>
            <person name="Antonella G."/>
            <person name="Elisabetta G."/>
            <person name="Giulia F.S."/>
            <person name="Sara T."/>
            <person name="Anna F."/>
            <person name="Clotilde B."/>
            <person name="Roberto B."/>
            <person name="Veronica D.S."/>
            <person name="Fabio R."/>
            <person name="Monica P."/>
            <person name="Olivier J."/>
            <person name="Enrico T."/>
            <person name="Nicola S."/>
        </authorList>
    </citation>
    <scope>NUCLEOTIDE SEQUENCE [LARGE SCALE GENOMIC DNA]</scope>
    <source>
        <strain evidence="1 2">DSM 45176</strain>
    </source>
</reference>
<organism evidence="1 2">
    <name type="scientific">Mycobacterium riyadhense</name>
    <dbReference type="NCBI Taxonomy" id="486698"/>
    <lineage>
        <taxon>Bacteria</taxon>
        <taxon>Bacillati</taxon>
        <taxon>Actinomycetota</taxon>
        <taxon>Actinomycetes</taxon>
        <taxon>Mycobacteriales</taxon>
        <taxon>Mycobacteriaceae</taxon>
        <taxon>Mycobacterium</taxon>
    </lineage>
</organism>
<gene>
    <name evidence="1" type="ORF">AWC22_18590</name>
</gene>
<accession>A0A1X2CWI4</accession>
<name>A0A1X2CWI4_9MYCO</name>
<evidence type="ECO:0000313" key="2">
    <source>
        <dbReference type="Proteomes" id="UP000193087"/>
    </source>
</evidence>
<comment type="caution">
    <text evidence="1">The sequence shown here is derived from an EMBL/GenBank/DDBJ whole genome shotgun (WGS) entry which is preliminary data.</text>
</comment>
<dbReference type="EMBL" id="LQPQ01000071">
    <property type="protein sequence ID" value="ORW79749.1"/>
    <property type="molecule type" value="Genomic_DNA"/>
</dbReference>
<sequence>MAMTEPEARQLLERALTSLLGTETTVSTARRGPVPLRDLGADSVRLLFELATKLETMGGFILDDYDVTAENFATVESLVATLRRYELSSAP</sequence>
<protein>
    <recommendedName>
        <fullName evidence="3">Carrier domain-containing protein</fullName>
    </recommendedName>
</protein>